<organism evidence="2 3">
    <name type="scientific">Entotheonella factor</name>
    <dbReference type="NCBI Taxonomy" id="1429438"/>
    <lineage>
        <taxon>Bacteria</taxon>
        <taxon>Pseudomonadati</taxon>
        <taxon>Nitrospinota/Tectimicrobiota group</taxon>
        <taxon>Candidatus Tectimicrobiota</taxon>
        <taxon>Candidatus Entotheonellia</taxon>
        <taxon>Candidatus Entotheonellales</taxon>
        <taxon>Candidatus Entotheonellaceae</taxon>
        <taxon>Candidatus Entotheonella</taxon>
    </lineage>
</organism>
<comment type="caution">
    <text evidence="2">The sequence shown here is derived from an EMBL/GenBank/DDBJ whole genome shotgun (WGS) entry which is preliminary data.</text>
</comment>
<dbReference type="InterPro" id="IPR010982">
    <property type="entry name" value="Lambda_DNA-bd_dom_sf"/>
</dbReference>
<name>W4LUA4_ENTF1</name>
<gene>
    <name evidence="2" type="ORF">ETSY1_09155</name>
</gene>
<proteinExistence type="predicted"/>
<dbReference type="Proteomes" id="UP000019141">
    <property type="component" value="Unassembled WGS sequence"/>
</dbReference>
<feature type="domain" description="HTH cro/C1-type" evidence="1">
    <location>
        <begin position="40"/>
        <end position="90"/>
    </location>
</feature>
<dbReference type="PROSITE" id="PS50943">
    <property type="entry name" value="HTH_CROC1"/>
    <property type="match status" value="1"/>
</dbReference>
<dbReference type="Pfam" id="PF01381">
    <property type="entry name" value="HTH_3"/>
    <property type="match status" value="1"/>
</dbReference>
<evidence type="ECO:0000259" key="1">
    <source>
        <dbReference type="PROSITE" id="PS50943"/>
    </source>
</evidence>
<sequence>MQDFSQILTGIQVYQHRTRSEWHRSLADSKQRLDLALIVANLSRAQLAQRVSFSRQFLNRLLSGRTDLRNVKTYILVDLSQALGVTTDFLSGANLPLSEESTGE</sequence>
<dbReference type="CDD" id="cd00093">
    <property type="entry name" value="HTH_XRE"/>
    <property type="match status" value="1"/>
</dbReference>
<dbReference type="SMART" id="SM00530">
    <property type="entry name" value="HTH_XRE"/>
    <property type="match status" value="1"/>
</dbReference>
<dbReference type="InterPro" id="IPR001387">
    <property type="entry name" value="Cro/C1-type_HTH"/>
</dbReference>
<accession>W4LUA4</accession>
<dbReference type="EMBL" id="AZHW01000278">
    <property type="protein sequence ID" value="ETX01007.1"/>
    <property type="molecule type" value="Genomic_DNA"/>
</dbReference>
<evidence type="ECO:0000313" key="2">
    <source>
        <dbReference type="EMBL" id="ETX01007.1"/>
    </source>
</evidence>
<dbReference type="GO" id="GO:0003677">
    <property type="term" value="F:DNA binding"/>
    <property type="evidence" value="ECO:0007669"/>
    <property type="project" value="InterPro"/>
</dbReference>
<dbReference type="SUPFAM" id="SSF47413">
    <property type="entry name" value="lambda repressor-like DNA-binding domains"/>
    <property type="match status" value="1"/>
</dbReference>
<protein>
    <recommendedName>
        <fullName evidence="1">HTH cro/C1-type domain-containing protein</fullName>
    </recommendedName>
</protein>
<keyword evidence="3" id="KW-1185">Reference proteome</keyword>
<reference evidence="2 3" key="1">
    <citation type="journal article" date="2014" name="Nature">
        <title>An environmental bacterial taxon with a large and distinct metabolic repertoire.</title>
        <authorList>
            <person name="Wilson M.C."/>
            <person name="Mori T."/>
            <person name="Ruckert C."/>
            <person name="Uria A.R."/>
            <person name="Helf M.J."/>
            <person name="Takada K."/>
            <person name="Gernert C."/>
            <person name="Steffens U.A."/>
            <person name="Heycke N."/>
            <person name="Schmitt S."/>
            <person name="Rinke C."/>
            <person name="Helfrich E.J."/>
            <person name="Brachmann A.O."/>
            <person name="Gurgui C."/>
            <person name="Wakimoto T."/>
            <person name="Kracht M."/>
            <person name="Crusemann M."/>
            <person name="Hentschel U."/>
            <person name="Abe I."/>
            <person name="Matsunaga S."/>
            <person name="Kalinowski J."/>
            <person name="Takeyama H."/>
            <person name="Piel J."/>
        </authorList>
    </citation>
    <scope>NUCLEOTIDE SEQUENCE [LARGE SCALE GENOMIC DNA]</scope>
    <source>
        <strain evidence="3">TSY1</strain>
    </source>
</reference>
<dbReference type="Gene3D" id="1.10.260.40">
    <property type="entry name" value="lambda repressor-like DNA-binding domains"/>
    <property type="match status" value="1"/>
</dbReference>
<evidence type="ECO:0000313" key="3">
    <source>
        <dbReference type="Proteomes" id="UP000019141"/>
    </source>
</evidence>
<dbReference type="AlphaFoldDB" id="W4LUA4"/>
<dbReference type="HOGENOM" id="CLU_2244998_0_0_7"/>